<dbReference type="InterPro" id="IPR052345">
    <property type="entry name" value="Rad_response_metalloprotease"/>
</dbReference>
<protein>
    <recommendedName>
        <fullName evidence="2">HTH cro/C1-type domain-containing protein</fullName>
    </recommendedName>
</protein>
<dbReference type="AlphaFoldDB" id="A0A3E1R660"/>
<name>A0A3E1R660_9BURK</name>
<comment type="caution">
    <text evidence="3">The sequence shown here is derived from an EMBL/GenBank/DDBJ whole genome shotgun (WGS) entry which is preliminary data.</text>
</comment>
<dbReference type="OrthoDB" id="9796786at2"/>
<dbReference type="RefSeq" id="WP_117180215.1">
    <property type="nucleotide sequence ID" value="NZ_QFZK01000029.1"/>
</dbReference>
<organism evidence="3 4">
    <name type="scientific">Rhodoferax lacus</name>
    <dbReference type="NCBI Taxonomy" id="2184758"/>
    <lineage>
        <taxon>Bacteria</taxon>
        <taxon>Pseudomonadati</taxon>
        <taxon>Pseudomonadota</taxon>
        <taxon>Betaproteobacteria</taxon>
        <taxon>Burkholderiales</taxon>
        <taxon>Comamonadaceae</taxon>
        <taxon>Rhodoferax</taxon>
    </lineage>
</organism>
<dbReference type="Proteomes" id="UP000260665">
    <property type="component" value="Unassembled WGS sequence"/>
</dbReference>
<dbReference type="Gene3D" id="1.10.10.2910">
    <property type="match status" value="1"/>
</dbReference>
<evidence type="ECO:0000313" key="3">
    <source>
        <dbReference type="EMBL" id="RFO94824.1"/>
    </source>
</evidence>
<evidence type="ECO:0000259" key="2">
    <source>
        <dbReference type="PROSITE" id="PS50943"/>
    </source>
</evidence>
<feature type="domain" description="HTH cro/C1-type" evidence="2">
    <location>
        <begin position="17"/>
        <end position="68"/>
    </location>
</feature>
<evidence type="ECO:0000256" key="1">
    <source>
        <dbReference type="ARBA" id="ARBA00007227"/>
    </source>
</evidence>
<dbReference type="PANTHER" id="PTHR43236:SF2">
    <property type="entry name" value="BLL0069 PROTEIN"/>
    <property type="match status" value="1"/>
</dbReference>
<dbReference type="CDD" id="cd00093">
    <property type="entry name" value="HTH_XRE"/>
    <property type="match status" value="1"/>
</dbReference>
<dbReference type="SUPFAM" id="SSF47413">
    <property type="entry name" value="lambda repressor-like DNA-binding domains"/>
    <property type="match status" value="1"/>
</dbReference>
<dbReference type="Gene3D" id="1.10.260.40">
    <property type="entry name" value="lambda repressor-like DNA-binding domains"/>
    <property type="match status" value="1"/>
</dbReference>
<dbReference type="PANTHER" id="PTHR43236">
    <property type="entry name" value="ANTITOXIN HIGA1"/>
    <property type="match status" value="1"/>
</dbReference>
<proteinExistence type="inferred from homology"/>
<accession>A0A3E1R660</accession>
<gene>
    <name evidence="3" type="ORF">DIC66_21365</name>
</gene>
<keyword evidence="4" id="KW-1185">Reference proteome</keyword>
<dbReference type="GO" id="GO:0003677">
    <property type="term" value="F:DNA binding"/>
    <property type="evidence" value="ECO:0007669"/>
    <property type="project" value="InterPro"/>
</dbReference>
<dbReference type="SMART" id="SM00530">
    <property type="entry name" value="HTH_XRE"/>
    <property type="match status" value="1"/>
</dbReference>
<evidence type="ECO:0000313" key="4">
    <source>
        <dbReference type="Proteomes" id="UP000260665"/>
    </source>
</evidence>
<dbReference type="InterPro" id="IPR010982">
    <property type="entry name" value="Lambda_DNA-bd_dom_sf"/>
</dbReference>
<sequence>MSKSVPAKIQPSLLVWARETAGYSLEDAASKLHVSVDRLHAAESGTAMLTFHQLQLVAGVFKRPLALFFLSAPPPREASTHDFRLDREVAHHPPAPSVNIELRRARQRRDEALTLAREIEAVVPTFEAQASLHEDTESVAARVTQLLQVTDEQSRIWKTPEIAFKARKSAVESQGVLVFEASRVPTEQMRGAAIFFDQLPVIILNGADAPAGRSFTLMHELTHLLLRQGGICDLAPSEDITPDARIERFCNAVAAAVLMPANKILAMLGDRGARDWTLDELGLLAKPFCVSREAMLVRLITLGHASQRQYIALRSQFREEYQLFKLSQRQDGGGGPSPAVMAVKNLGRPFVRLVLDAYENDRIDLSTVSDYLGVKIRHLPRIRELAAGSMAEA</sequence>
<dbReference type="Pfam" id="PF06114">
    <property type="entry name" value="Peptidase_M78"/>
    <property type="match status" value="1"/>
</dbReference>
<dbReference type="EMBL" id="QFZK01000029">
    <property type="protein sequence ID" value="RFO94824.1"/>
    <property type="molecule type" value="Genomic_DNA"/>
</dbReference>
<dbReference type="InterPro" id="IPR010359">
    <property type="entry name" value="IrrE_HExxH"/>
</dbReference>
<reference evidence="3 4" key="1">
    <citation type="submission" date="2018-05" db="EMBL/GenBank/DDBJ databases">
        <title>Rhodoferax soyangensis sp.nov., isolated from an oligotrophic freshwater lake.</title>
        <authorList>
            <person name="Park M."/>
        </authorList>
    </citation>
    <scope>NUCLEOTIDE SEQUENCE [LARGE SCALE GENOMIC DNA]</scope>
    <source>
        <strain evidence="3 4">IMCC26218</strain>
    </source>
</reference>
<dbReference type="Pfam" id="PF01381">
    <property type="entry name" value="HTH_3"/>
    <property type="match status" value="1"/>
</dbReference>
<dbReference type="PROSITE" id="PS50943">
    <property type="entry name" value="HTH_CROC1"/>
    <property type="match status" value="1"/>
</dbReference>
<comment type="similarity">
    <text evidence="1">Belongs to the short-chain fatty acyl-CoA assimilation regulator (ScfR) family.</text>
</comment>
<dbReference type="InterPro" id="IPR001387">
    <property type="entry name" value="Cro/C1-type_HTH"/>
</dbReference>